<dbReference type="GO" id="GO:0016757">
    <property type="term" value="F:glycosyltransferase activity"/>
    <property type="evidence" value="ECO:0007669"/>
    <property type="project" value="InterPro"/>
</dbReference>
<name>A0AAP2RDY1_9EURY</name>
<comment type="caution">
    <text evidence="3">The sequence shown here is derived from an EMBL/GenBank/DDBJ whole genome shotgun (WGS) entry which is preliminary data.</text>
</comment>
<sequence>MKILRVVSDIYPYVIGGLPIHAHELSRLQAKMGHDVTVFTANEDSLSQYEYKDGYSIRRFRSALKVCGNTLMPKLPVELYRHKDDFDVIHAHSHLFLSTNMCAMIKTSGSSPLVITNHGLRSQSVPAWLNDIFIPTVAKWTFKAADRIICYTENEKLSLVKLGIEQNKISVIHNGIDTEMFIPGKERKVNNRILWIGRFVPGKGVEYLIEAFGMLIKKYPELKLLMIGKGPLKDEMERKIKDMDLAKNVTIKEFIPNKELPKVYQTSDIFVLPSLEEGIPRTILEAMSCELPIVCTDLPQLVDIVEDCGILVPVKSSKALAESIDSILSDGGMAKRLGKNGRDRVYRQYSWDDTVRRTIELYKELT</sequence>
<dbReference type="PANTHER" id="PTHR45947:SF3">
    <property type="entry name" value="SULFOQUINOVOSYL TRANSFERASE SQD2"/>
    <property type="match status" value="1"/>
</dbReference>
<dbReference type="EMBL" id="PGCK01000005">
    <property type="protein sequence ID" value="MCD1294875.1"/>
    <property type="molecule type" value="Genomic_DNA"/>
</dbReference>
<dbReference type="PANTHER" id="PTHR45947">
    <property type="entry name" value="SULFOQUINOVOSYL TRANSFERASE SQD2"/>
    <property type="match status" value="1"/>
</dbReference>
<proteinExistence type="predicted"/>
<evidence type="ECO:0000313" key="3">
    <source>
        <dbReference type="EMBL" id="MCD1294875.1"/>
    </source>
</evidence>
<protein>
    <submittedName>
        <fullName evidence="3">Glycosyltransferase family 1 protein</fullName>
    </submittedName>
</protein>
<dbReference type="AlphaFoldDB" id="A0AAP2RDY1"/>
<dbReference type="InterPro" id="IPR001296">
    <property type="entry name" value="Glyco_trans_1"/>
</dbReference>
<accession>A0AAP2RDY1</accession>
<dbReference type="InterPro" id="IPR028098">
    <property type="entry name" value="Glyco_trans_4-like_N"/>
</dbReference>
<keyword evidence="4" id="KW-1185">Reference proteome</keyword>
<dbReference type="RefSeq" id="WP_230741709.1">
    <property type="nucleotide sequence ID" value="NZ_PGCK01000005.1"/>
</dbReference>
<evidence type="ECO:0000259" key="1">
    <source>
        <dbReference type="Pfam" id="PF00534"/>
    </source>
</evidence>
<gene>
    <name evidence="3" type="ORF">CUJ83_07675</name>
</gene>
<dbReference type="CDD" id="cd03801">
    <property type="entry name" value="GT4_PimA-like"/>
    <property type="match status" value="1"/>
</dbReference>
<organism evidence="3 4">
    <name type="scientific">Methanooceanicella nereidis</name>
    <dbReference type="NCBI Taxonomy" id="2052831"/>
    <lineage>
        <taxon>Archaea</taxon>
        <taxon>Methanobacteriati</taxon>
        <taxon>Methanobacteriota</taxon>
        <taxon>Stenosarchaea group</taxon>
        <taxon>Methanomicrobia</taxon>
        <taxon>Methanocellales</taxon>
        <taxon>Methanocellaceae</taxon>
        <taxon>Methanooceanicella</taxon>
    </lineage>
</organism>
<dbReference type="Pfam" id="PF13439">
    <property type="entry name" value="Glyco_transf_4"/>
    <property type="match status" value="1"/>
</dbReference>
<evidence type="ECO:0000313" key="4">
    <source>
        <dbReference type="Proteomes" id="UP001320159"/>
    </source>
</evidence>
<dbReference type="InterPro" id="IPR050194">
    <property type="entry name" value="Glycosyltransferase_grp1"/>
</dbReference>
<reference evidence="3 4" key="1">
    <citation type="submission" date="2017-11" db="EMBL/GenBank/DDBJ databases">
        <title>Isolation and Characterization of Family Methanocellaceae Species from Potential Methane Hydrate Area Offshore Southwestern Taiwan.</title>
        <authorList>
            <person name="Zhang W.-L."/>
            <person name="Chen W.-C."/>
            <person name="Lai M.-C."/>
            <person name="Chen S.-C."/>
        </authorList>
    </citation>
    <scope>NUCLEOTIDE SEQUENCE [LARGE SCALE GENOMIC DNA]</scope>
    <source>
        <strain evidence="3 4">CWC-04</strain>
    </source>
</reference>
<dbReference type="Gene3D" id="3.40.50.2000">
    <property type="entry name" value="Glycogen Phosphorylase B"/>
    <property type="match status" value="2"/>
</dbReference>
<feature type="domain" description="Glycosyl transferase family 1" evidence="1">
    <location>
        <begin position="186"/>
        <end position="343"/>
    </location>
</feature>
<dbReference type="SUPFAM" id="SSF53756">
    <property type="entry name" value="UDP-Glycosyltransferase/glycogen phosphorylase"/>
    <property type="match status" value="1"/>
</dbReference>
<evidence type="ECO:0000259" key="2">
    <source>
        <dbReference type="Pfam" id="PF13439"/>
    </source>
</evidence>
<dbReference type="Pfam" id="PF00534">
    <property type="entry name" value="Glycos_transf_1"/>
    <property type="match status" value="1"/>
</dbReference>
<dbReference type="Proteomes" id="UP001320159">
    <property type="component" value="Unassembled WGS sequence"/>
</dbReference>
<feature type="domain" description="Glycosyltransferase subfamily 4-like N-terminal" evidence="2">
    <location>
        <begin position="15"/>
        <end position="179"/>
    </location>
</feature>